<reference evidence="2 3" key="1">
    <citation type="journal article" date="2015" name="Genome Announc.">
        <title>Genome Sequence of Lactobacillus curieae CCTCC M 2011381T, a Novel Producer of Gamma-aminobutyric Acid.</title>
        <authorList>
            <person name="Wang Y."/>
            <person name="Wang Y."/>
            <person name="Lang C."/>
            <person name="Wei D."/>
            <person name="Xu P."/>
            <person name="Xie J."/>
        </authorList>
    </citation>
    <scope>NUCLEOTIDE SEQUENCE [LARGE SCALE GENOMIC DNA]</scope>
    <source>
        <strain evidence="2 3">CCTCC M 2011381</strain>
    </source>
</reference>
<sequence>MTLGITNFRSLGGYTSGASTFKADKLFRSGQLSELSADQTEYLENQLKIKRIVDMRGEDERAQFPDTQWPGSDYQVIDILKDATKNNASLGKMITNGGNVYDNMMLTYEQLAVSDSAINGYRQFLTSVSDDDSPLVFHCFAGKDRTGVAAALILKSVGVSEEQIYADYLKTNELRKSANEEILKGLKDQATSEQLESISVALNVNADYLEHFFDTAVKQAGGFQDYLYTTLKLDEGFEERMREMYLK</sequence>
<dbReference type="Gene3D" id="3.90.190.10">
    <property type="entry name" value="Protein tyrosine phosphatase superfamily"/>
    <property type="match status" value="1"/>
</dbReference>
<dbReference type="Pfam" id="PF13350">
    <property type="entry name" value="Y_phosphatase3"/>
    <property type="match status" value="1"/>
</dbReference>
<organism evidence="2 3">
    <name type="scientific">Lentilactobacillus curieae</name>
    <dbReference type="NCBI Taxonomy" id="1138822"/>
    <lineage>
        <taxon>Bacteria</taxon>
        <taxon>Bacillati</taxon>
        <taxon>Bacillota</taxon>
        <taxon>Bacilli</taxon>
        <taxon>Lactobacillales</taxon>
        <taxon>Lactobacillaceae</taxon>
        <taxon>Lentilactobacillus</taxon>
    </lineage>
</organism>
<dbReference type="InterPro" id="IPR026893">
    <property type="entry name" value="Tyr/Ser_Pase_IphP-type"/>
</dbReference>
<dbReference type="SUPFAM" id="SSF52799">
    <property type="entry name" value="(Phosphotyrosine protein) phosphatases II"/>
    <property type="match status" value="1"/>
</dbReference>
<dbReference type="eggNOG" id="COG2365">
    <property type="taxonomic scope" value="Bacteria"/>
</dbReference>
<name>A0A1S6QFS6_9LACO</name>
<dbReference type="InterPro" id="IPR016130">
    <property type="entry name" value="Tyr_Pase_AS"/>
</dbReference>
<dbReference type="RefSeq" id="WP_035166853.1">
    <property type="nucleotide sequence ID" value="NZ_CP018906.1"/>
</dbReference>
<dbReference type="EMBL" id="CP018906">
    <property type="protein sequence ID" value="AQW20466.1"/>
    <property type="molecule type" value="Genomic_DNA"/>
</dbReference>
<dbReference type="Proteomes" id="UP000030361">
    <property type="component" value="Chromosome"/>
</dbReference>
<accession>A0A1S6QFS6</accession>
<evidence type="ECO:0000313" key="2">
    <source>
        <dbReference type="EMBL" id="AQW20466.1"/>
    </source>
</evidence>
<dbReference type="PROSITE" id="PS00383">
    <property type="entry name" value="TYR_PHOSPHATASE_1"/>
    <property type="match status" value="1"/>
</dbReference>
<dbReference type="InterPro" id="IPR029021">
    <property type="entry name" value="Prot-tyrosine_phosphatase-like"/>
</dbReference>
<protein>
    <submittedName>
        <fullName evidence="2">Phosphatase</fullName>
    </submittedName>
</protein>
<comment type="similarity">
    <text evidence="1">Belongs to the protein-tyrosine phosphatase family.</text>
</comment>
<gene>
    <name evidence="2" type="ORF">PL11_000120</name>
</gene>
<dbReference type="AlphaFoldDB" id="A0A1S6QFS6"/>
<dbReference type="OrthoDB" id="1188001at2"/>
<dbReference type="GO" id="GO:0004721">
    <property type="term" value="F:phosphoprotein phosphatase activity"/>
    <property type="evidence" value="ECO:0007669"/>
    <property type="project" value="InterPro"/>
</dbReference>
<dbReference type="KEGG" id="lcu:PL11_000120"/>
<evidence type="ECO:0000313" key="3">
    <source>
        <dbReference type="Proteomes" id="UP000030361"/>
    </source>
</evidence>
<evidence type="ECO:0000256" key="1">
    <source>
        <dbReference type="ARBA" id="ARBA00009580"/>
    </source>
</evidence>
<proteinExistence type="inferred from homology"/>
<dbReference type="PANTHER" id="PTHR31126:SF1">
    <property type="entry name" value="TYROSINE SPECIFIC PROTEIN PHOSPHATASES DOMAIN-CONTAINING PROTEIN"/>
    <property type="match status" value="1"/>
</dbReference>
<dbReference type="PANTHER" id="PTHR31126">
    <property type="entry name" value="TYROSINE-PROTEIN PHOSPHATASE"/>
    <property type="match status" value="1"/>
</dbReference>
<keyword evidence="3" id="KW-1185">Reference proteome</keyword>